<organism evidence="1 2">
    <name type="scientific">Vibrio mediterranei</name>
    <dbReference type="NCBI Taxonomy" id="689"/>
    <lineage>
        <taxon>Bacteria</taxon>
        <taxon>Pseudomonadati</taxon>
        <taxon>Pseudomonadota</taxon>
        <taxon>Gammaproteobacteria</taxon>
        <taxon>Vibrionales</taxon>
        <taxon>Vibrionaceae</taxon>
        <taxon>Vibrio</taxon>
    </lineage>
</organism>
<sequence>MCSVTINLPHDLPENIYIQKDKIIPILKSMNFYDIHIVKSSKIGVLLEAKIHEVSIILTHYPNLHSITKEYLRAIFISESSEYHTIYPNELSFVGYKLELCEIIKILAEEAYKTKDTLDKRVISD</sequence>
<evidence type="ECO:0000313" key="2">
    <source>
        <dbReference type="Proteomes" id="UP000197092"/>
    </source>
</evidence>
<protein>
    <submittedName>
        <fullName evidence="1">Uncharacterized protein</fullName>
    </submittedName>
</protein>
<dbReference type="EMBL" id="CP018308">
    <property type="protein sequence ID" value="ASI90307.1"/>
    <property type="molecule type" value="Genomic_DNA"/>
</dbReference>
<dbReference type="AlphaFoldDB" id="A0AAN1FHA4"/>
<proteinExistence type="predicted"/>
<name>A0AAN1FHA4_9VIBR</name>
<gene>
    <name evidence="1" type="ORF">BSZ05_11310</name>
</gene>
<dbReference type="Proteomes" id="UP000197092">
    <property type="component" value="Chromosome 1"/>
</dbReference>
<reference evidence="2" key="1">
    <citation type="submission" date="2016-12" db="EMBL/GenBank/DDBJ databases">
        <title>Comparative genomic analysis reveals the diversity, evolution, and environmental adaptation strategies of the genus Vibrio.</title>
        <authorList>
            <person name="Lin H."/>
            <person name="Wang X."/>
            <person name="Zhang X.-H."/>
        </authorList>
    </citation>
    <scope>NUCLEOTIDE SEQUENCE [LARGE SCALE GENOMIC DNA]</scope>
    <source>
        <strain evidence="2">QT6D1</strain>
    </source>
</reference>
<accession>A0AAN1FHA4</accession>
<dbReference type="KEGG" id="vsh:BSZ05_11310"/>
<evidence type="ECO:0000313" key="1">
    <source>
        <dbReference type="EMBL" id="ASI90307.1"/>
    </source>
</evidence>